<dbReference type="InterPro" id="IPR000160">
    <property type="entry name" value="GGDEF_dom"/>
</dbReference>
<dbReference type="SMART" id="SM00065">
    <property type="entry name" value="GAF"/>
    <property type="match status" value="1"/>
</dbReference>
<dbReference type="CDD" id="cd01949">
    <property type="entry name" value="GGDEF"/>
    <property type="match status" value="1"/>
</dbReference>
<dbReference type="OrthoDB" id="9759607at2"/>
<dbReference type="Gene3D" id="3.30.450.40">
    <property type="match status" value="1"/>
</dbReference>
<dbReference type="AlphaFoldDB" id="A0A075LJK7"/>
<dbReference type="InterPro" id="IPR029787">
    <property type="entry name" value="Nucleotide_cyclase"/>
</dbReference>
<dbReference type="InterPro" id="IPR043128">
    <property type="entry name" value="Rev_trsase/Diguanyl_cyclase"/>
</dbReference>
<feature type="transmembrane region" description="Helical" evidence="1">
    <location>
        <begin position="36"/>
        <end position="56"/>
    </location>
</feature>
<dbReference type="KEGG" id="tap:GZ22_09960"/>
<evidence type="ECO:0000259" key="2">
    <source>
        <dbReference type="PROSITE" id="PS50887"/>
    </source>
</evidence>
<dbReference type="PANTHER" id="PTHR45138:SF9">
    <property type="entry name" value="DIGUANYLATE CYCLASE DGCM-RELATED"/>
    <property type="match status" value="1"/>
</dbReference>
<feature type="transmembrane region" description="Helical" evidence="1">
    <location>
        <begin position="138"/>
        <end position="159"/>
    </location>
</feature>
<feature type="domain" description="GGDEF" evidence="2">
    <location>
        <begin position="428"/>
        <end position="570"/>
    </location>
</feature>
<dbReference type="GO" id="GO:0043709">
    <property type="term" value="P:cell adhesion involved in single-species biofilm formation"/>
    <property type="evidence" value="ECO:0007669"/>
    <property type="project" value="TreeGrafter"/>
</dbReference>
<dbReference type="SMART" id="SM00267">
    <property type="entry name" value="GGDEF"/>
    <property type="match status" value="1"/>
</dbReference>
<protein>
    <recommendedName>
        <fullName evidence="2">GGDEF domain-containing protein</fullName>
    </recommendedName>
</protein>
<dbReference type="GO" id="GO:0005886">
    <property type="term" value="C:plasma membrane"/>
    <property type="evidence" value="ECO:0007669"/>
    <property type="project" value="TreeGrafter"/>
</dbReference>
<dbReference type="SUPFAM" id="SSF55073">
    <property type="entry name" value="Nucleotide cyclase"/>
    <property type="match status" value="1"/>
</dbReference>
<keyword evidence="1" id="KW-0812">Transmembrane</keyword>
<dbReference type="GeneID" id="34220512"/>
<name>A0A075LJK7_9BACI</name>
<feature type="transmembrane region" description="Helical" evidence="1">
    <location>
        <begin position="12"/>
        <end position="29"/>
    </location>
</feature>
<dbReference type="GO" id="GO:1902201">
    <property type="term" value="P:negative regulation of bacterial-type flagellum-dependent cell motility"/>
    <property type="evidence" value="ECO:0007669"/>
    <property type="project" value="TreeGrafter"/>
</dbReference>
<dbReference type="InterPro" id="IPR050469">
    <property type="entry name" value="Diguanylate_Cyclase"/>
</dbReference>
<dbReference type="PROSITE" id="PS50887">
    <property type="entry name" value="GGDEF"/>
    <property type="match status" value="1"/>
</dbReference>
<feature type="transmembrane region" description="Helical" evidence="1">
    <location>
        <begin position="107"/>
        <end position="126"/>
    </location>
</feature>
<feature type="transmembrane region" description="Helical" evidence="1">
    <location>
        <begin position="206"/>
        <end position="226"/>
    </location>
</feature>
<reference evidence="3 4" key="1">
    <citation type="submission" date="2014-07" db="EMBL/GenBank/DDBJ databases">
        <title>Complete genome sequence of a moderately halophilic bacterium Terribacillus aidingensis MP602, isolated from Cryptomeria fortunei in Tianmu mountain in China.</title>
        <authorList>
            <person name="Wang Y."/>
            <person name="Lu P."/>
            <person name="Zhang L."/>
        </authorList>
    </citation>
    <scope>NUCLEOTIDE SEQUENCE [LARGE SCALE GENOMIC DNA]</scope>
    <source>
        <strain evidence="3 4">MP602</strain>
    </source>
</reference>
<accession>A0A075LJK7</accession>
<feature type="transmembrane region" description="Helical" evidence="1">
    <location>
        <begin position="62"/>
        <end position="95"/>
    </location>
</feature>
<dbReference type="GO" id="GO:0052621">
    <property type="term" value="F:diguanylate cyclase activity"/>
    <property type="evidence" value="ECO:0007669"/>
    <property type="project" value="TreeGrafter"/>
</dbReference>
<dbReference type="Pfam" id="PF13185">
    <property type="entry name" value="GAF_2"/>
    <property type="match status" value="1"/>
</dbReference>
<keyword evidence="1" id="KW-1133">Transmembrane helix</keyword>
<dbReference type="Gene3D" id="3.30.70.270">
    <property type="match status" value="1"/>
</dbReference>
<evidence type="ECO:0000313" key="4">
    <source>
        <dbReference type="Proteomes" id="UP000027980"/>
    </source>
</evidence>
<sequence length="580" mass="66487">MVNSSKKRWIWAAWAIIWPASLFLIYQQTNLDNLKWLDLGAFTALAIIVALFPIMVNQIPVFFLNGITLVIYLNFGLFVELIITTISVTIVLLQVRKTKKDLFRIPLNYLMFFLMSVSAAGVYNLFDLPGDASQALETPMHIIGILAYSMTLFMMNHILITLTRRYIYGKRDKFFERSFFWEFMTTIYILPAALLLHLLYHQIGAVAVIFIGFSIVSTSYILRLYYRSSNMNEHLRNVSEVGHELTAQLNVKETLDLFMERIVSVVPADQAYLYDVTNGEELKLIRLYDPKKLSFYQKGDRMKKGEGVAGLVWKKGVGVRYGKRRQWVDKWKVIAPADSESLMCLPIERDNEIIGILVILSEQRNIYEKYQFMLIELLANFMAVSLLNAQHYEQTKQIGERCALTGLYNYRYFDDALKGLFQEGAPKKPVSLIMMDLDHFKQVNDTYGHEAGNDVLREVAARLRQEIGDDDAILARYGGEEFAVILPNCDSIRAAEVADLLWHSIIAQPFHTKNTLDSDQNVSLKMTVSVGVASYPENSEDDLELVRHADRAMYVGAKQKGRNRVSIYHELNQKTENIPS</sequence>
<dbReference type="EMBL" id="CP008876">
    <property type="protein sequence ID" value="AIF66935.1"/>
    <property type="molecule type" value="Genomic_DNA"/>
</dbReference>
<dbReference type="Proteomes" id="UP000027980">
    <property type="component" value="Chromosome"/>
</dbReference>
<evidence type="ECO:0000256" key="1">
    <source>
        <dbReference type="SAM" id="Phobius"/>
    </source>
</evidence>
<keyword evidence="1" id="KW-0472">Membrane</keyword>
<dbReference type="SUPFAM" id="SSF55781">
    <property type="entry name" value="GAF domain-like"/>
    <property type="match status" value="1"/>
</dbReference>
<dbReference type="HOGENOM" id="CLU_032209_0_0_9"/>
<dbReference type="Pfam" id="PF00990">
    <property type="entry name" value="GGDEF"/>
    <property type="match status" value="1"/>
</dbReference>
<dbReference type="InterPro" id="IPR029016">
    <property type="entry name" value="GAF-like_dom_sf"/>
</dbReference>
<dbReference type="NCBIfam" id="TIGR00254">
    <property type="entry name" value="GGDEF"/>
    <property type="match status" value="1"/>
</dbReference>
<feature type="transmembrane region" description="Helical" evidence="1">
    <location>
        <begin position="179"/>
        <end position="200"/>
    </location>
</feature>
<dbReference type="FunFam" id="3.30.70.270:FF:000001">
    <property type="entry name" value="Diguanylate cyclase domain protein"/>
    <property type="match status" value="1"/>
</dbReference>
<evidence type="ECO:0000313" key="3">
    <source>
        <dbReference type="EMBL" id="AIF66935.1"/>
    </source>
</evidence>
<dbReference type="InterPro" id="IPR003018">
    <property type="entry name" value="GAF"/>
</dbReference>
<dbReference type="PANTHER" id="PTHR45138">
    <property type="entry name" value="REGULATORY COMPONENTS OF SENSORY TRANSDUCTION SYSTEM"/>
    <property type="match status" value="1"/>
</dbReference>
<gene>
    <name evidence="3" type="ORF">GZ22_09960</name>
</gene>
<organism evidence="3 4">
    <name type="scientific">Terribacillus saccharophilus</name>
    <dbReference type="NCBI Taxonomy" id="361277"/>
    <lineage>
        <taxon>Bacteria</taxon>
        <taxon>Bacillati</taxon>
        <taxon>Bacillota</taxon>
        <taxon>Bacilli</taxon>
        <taxon>Bacillales</taxon>
        <taxon>Bacillaceae</taxon>
        <taxon>Terribacillus</taxon>
    </lineage>
</organism>
<proteinExistence type="predicted"/>
<dbReference type="RefSeq" id="WP_038561696.1">
    <property type="nucleotide sequence ID" value="NZ_CP008876.1"/>
</dbReference>